<sequence length="533" mass="59193">MGRQNSIELPTEQHVEVEKLADAQGASVQERDLGFFQAIKLYPKAVFWSLVMSTVVIMEGYDTVLVGTFYAQPAFKKAYGVKGKTGQYQIPAQWQVGLSNGSAVGQLLGILLAGYTSERFGFRKSMIGGLVLITAFIFITFFAPNLIVLEVGQALFGVPLGMFQVTTVIYALEISPLCLRPYLTNYVNFCWSFGKIIGAGVARGTLSMENEWAYRIPFGIQWVWPAMLIPLIYFAPESPWWLVRQGNPTAARNVVQKLISRTDPNFDIDKNVTLMIVTTEHERTINSETSYRACFQSANLRRTLIVVGIYCIQVLNGNSLRGYSTYFLQQAGLPTTQAFNMTIANLAVAIVGSFCSWAFLPLFGRRTFYFWNLVLMFVIMMLIGGLGIPSTPPKPTYAWGVGSLLLISSFVYSSSIGPLTNTLCSEIPSSLLRSKSIALARWTYAVATIVAGVFTPYQLNPTAWNWSAKTGFFWAGGCLISIVFTYYCVPEPKNRTTAEMDILFEKGVSARHFSKTHVDLLKDIYGDEKANGV</sequence>
<dbReference type="Proteomes" id="UP001143910">
    <property type="component" value="Unassembled WGS sequence"/>
</dbReference>
<evidence type="ECO:0000313" key="1">
    <source>
        <dbReference type="EMBL" id="KAJ2974326.1"/>
    </source>
</evidence>
<reference evidence="1" key="1">
    <citation type="submission" date="2022-08" db="EMBL/GenBank/DDBJ databases">
        <title>Genome Sequence of Lecanicillium fungicola.</title>
        <authorList>
            <person name="Buettner E."/>
        </authorList>
    </citation>
    <scope>NUCLEOTIDE SEQUENCE</scope>
    <source>
        <strain evidence="1">Babe33</strain>
    </source>
</reference>
<proteinExistence type="predicted"/>
<protein>
    <submittedName>
        <fullName evidence="1">Uncharacterized protein</fullName>
    </submittedName>
</protein>
<name>A0ACC1N637_9HYPO</name>
<gene>
    <name evidence="1" type="ORF">NQ176_g6115</name>
</gene>
<dbReference type="EMBL" id="JANJQO010000844">
    <property type="protein sequence ID" value="KAJ2974326.1"/>
    <property type="molecule type" value="Genomic_DNA"/>
</dbReference>
<organism evidence="1 2">
    <name type="scientific">Zarea fungicola</name>
    <dbReference type="NCBI Taxonomy" id="93591"/>
    <lineage>
        <taxon>Eukaryota</taxon>
        <taxon>Fungi</taxon>
        <taxon>Dikarya</taxon>
        <taxon>Ascomycota</taxon>
        <taxon>Pezizomycotina</taxon>
        <taxon>Sordariomycetes</taxon>
        <taxon>Hypocreomycetidae</taxon>
        <taxon>Hypocreales</taxon>
        <taxon>Cordycipitaceae</taxon>
        <taxon>Zarea</taxon>
    </lineage>
</organism>
<keyword evidence="2" id="KW-1185">Reference proteome</keyword>
<accession>A0ACC1N637</accession>
<evidence type="ECO:0000313" key="2">
    <source>
        <dbReference type="Proteomes" id="UP001143910"/>
    </source>
</evidence>
<comment type="caution">
    <text evidence="1">The sequence shown here is derived from an EMBL/GenBank/DDBJ whole genome shotgun (WGS) entry which is preliminary data.</text>
</comment>